<dbReference type="EMBL" id="JAVRES010000018">
    <property type="protein sequence ID" value="MDT0438600.1"/>
    <property type="molecule type" value="Genomic_DNA"/>
</dbReference>
<dbReference type="Proteomes" id="UP001183535">
    <property type="component" value="Unassembled WGS sequence"/>
</dbReference>
<evidence type="ECO:0000313" key="1">
    <source>
        <dbReference type="EMBL" id="MDT0438600.1"/>
    </source>
</evidence>
<dbReference type="InterPro" id="IPR010982">
    <property type="entry name" value="Lambda_DNA-bd_dom_sf"/>
</dbReference>
<sequence length="134" mass="14686">MADHDLTQRTQLSDLVRSRRAELRLSLRSLSAACVDPENPENGSIIGYNYIDRLEKNADVKAPKIPELRALANGLGVPLAAIQDAAGAQFMGITPQYITSGEARALVTYAEGMTDAERRQLLAIVEAYNRSRTQ</sequence>
<dbReference type="AlphaFoldDB" id="A0ABD5EW86"/>
<accession>A0ABD5EW86</accession>
<gene>
    <name evidence="1" type="ORF">RM877_28350</name>
</gene>
<evidence type="ECO:0000313" key="2">
    <source>
        <dbReference type="Proteomes" id="UP001183535"/>
    </source>
</evidence>
<keyword evidence="2" id="KW-1185">Reference proteome</keyword>
<name>A0ABD5EW86_9ACTN</name>
<dbReference type="RefSeq" id="WP_093830446.1">
    <property type="nucleotide sequence ID" value="NZ_JAVRES010000018.1"/>
</dbReference>
<protein>
    <submittedName>
        <fullName evidence="1">XRE family transcriptional regulator</fullName>
    </submittedName>
</protein>
<reference evidence="2" key="1">
    <citation type="submission" date="2023-07" db="EMBL/GenBank/DDBJ databases">
        <title>30 novel species of actinomycetes from the DSMZ collection.</title>
        <authorList>
            <person name="Nouioui I."/>
        </authorList>
    </citation>
    <scope>NUCLEOTIDE SEQUENCE [LARGE SCALE GENOMIC DNA]</scope>
    <source>
        <strain evidence="2">DSM 41981</strain>
    </source>
</reference>
<organism evidence="1 2">
    <name type="scientific">Streptomyces doudnae</name>
    <dbReference type="NCBI Taxonomy" id="3075536"/>
    <lineage>
        <taxon>Bacteria</taxon>
        <taxon>Bacillati</taxon>
        <taxon>Actinomycetota</taxon>
        <taxon>Actinomycetes</taxon>
        <taxon>Kitasatosporales</taxon>
        <taxon>Streptomycetaceae</taxon>
        <taxon>Streptomyces</taxon>
    </lineage>
</organism>
<proteinExistence type="predicted"/>
<dbReference type="Gene3D" id="1.10.260.40">
    <property type="entry name" value="lambda repressor-like DNA-binding domains"/>
    <property type="match status" value="1"/>
</dbReference>
<comment type="caution">
    <text evidence="1">The sequence shown here is derived from an EMBL/GenBank/DDBJ whole genome shotgun (WGS) entry which is preliminary data.</text>
</comment>